<reference evidence="1 2" key="1">
    <citation type="submission" date="2016-11" db="EMBL/GenBank/DDBJ databases">
        <authorList>
            <person name="Jaros S."/>
            <person name="Januszkiewicz K."/>
            <person name="Wedrychowicz H."/>
        </authorList>
    </citation>
    <scope>NUCLEOTIDE SEQUENCE [LARGE SCALE GENOMIC DNA]</scope>
    <source>
        <strain evidence="1 2">BPI-34</strain>
    </source>
</reference>
<protein>
    <submittedName>
        <fullName evidence="1">Uncharacterized protein</fullName>
    </submittedName>
</protein>
<proteinExistence type="predicted"/>
<evidence type="ECO:0000313" key="1">
    <source>
        <dbReference type="EMBL" id="SHM20373.1"/>
    </source>
</evidence>
<sequence length="46" mass="5068">MGYHLLLHILKTASIGLRFVCTIKLTFIGGLRKQGINNLDDIISIG</sequence>
<dbReference type="AlphaFoldDB" id="A0A1M7GVZ7"/>
<organism evidence="1 2">
    <name type="scientific">Xylanibacter ruminicola</name>
    <name type="common">Prevotella ruminicola</name>
    <dbReference type="NCBI Taxonomy" id="839"/>
    <lineage>
        <taxon>Bacteria</taxon>
        <taxon>Pseudomonadati</taxon>
        <taxon>Bacteroidota</taxon>
        <taxon>Bacteroidia</taxon>
        <taxon>Bacteroidales</taxon>
        <taxon>Prevotellaceae</taxon>
        <taxon>Xylanibacter</taxon>
    </lineage>
</organism>
<name>A0A1M7GVZ7_XYLRU</name>
<evidence type="ECO:0000313" key="2">
    <source>
        <dbReference type="Proteomes" id="UP000184280"/>
    </source>
</evidence>
<dbReference type="Proteomes" id="UP000184280">
    <property type="component" value="Unassembled WGS sequence"/>
</dbReference>
<gene>
    <name evidence="1" type="ORF">SAMN04488494_1580</name>
</gene>
<accession>A0A1M7GVZ7</accession>
<dbReference type="EMBL" id="FRCJ01000002">
    <property type="protein sequence ID" value="SHM20373.1"/>
    <property type="molecule type" value="Genomic_DNA"/>
</dbReference>